<keyword evidence="11" id="KW-1185">Reference proteome</keyword>
<keyword evidence="6 7" id="KW-0009">Actin-binding</keyword>
<dbReference type="SMART" id="SM00242">
    <property type="entry name" value="MYSc"/>
    <property type="match status" value="1"/>
</dbReference>
<dbReference type="InterPro" id="IPR001609">
    <property type="entry name" value="Myosin_head_motor_dom-like"/>
</dbReference>
<dbReference type="PANTHER" id="PTHR13140:SF802">
    <property type="entry name" value="UNCONVENTIONAL MYOSIN-IB ISOFORM X1"/>
    <property type="match status" value="1"/>
</dbReference>
<dbReference type="Pfam" id="PF06017">
    <property type="entry name" value="Myosin_TH1"/>
    <property type="match status" value="1"/>
</dbReference>
<evidence type="ECO:0000259" key="8">
    <source>
        <dbReference type="PROSITE" id="PS51456"/>
    </source>
</evidence>
<organism evidence="10 11">
    <name type="scientific">Dimorphilus gyrociliatus</name>
    <dbReference type="NCBI Taxonomy" id="2664684"/>
    <lineage>
        <taxon>Eukaryota</taxon>
        <taxon>Metazoa</taxon>
        <taxon>Spiralia</taxon>
        <taxon>Lophotrochozoa</taxon>
        <taxon>Annelida</taxon>
        <taxon>Polychaeta</taxon>
        <taxon>Polychaeta incertae sedis</taxon>
        <taxon>Dinophilidae</taxon>
        <taxon>Dimorphilus</taxon>
    </lineage>
</organism>
<evidence type="ECO:0000256" key="4">
    <source>
        <dbReference type="ARBA" id="ARBA00023123"/>
    </source>
</evidence>
<evidence type="ECO:0000256" key="6">
    <source>
        <dbReference type="ARBA" id="ARBA00023203"/>
    </source>
</evidence>
<gene>
    <name evidence="10" type="ORF">DGYR_LOCUS6049</name>
</gene>
<dbReference type="Gene3D" id="1.20.58.530">
    <property type="match status" value="1"/>
</dbReference>
<feature type="domain" description="Myosin motor" evidence="8">
    <location>
        <begin position="3"/>
        <end position="684"/>
    </location>
</feature>
<evidence type="ECO:0000256" key="1">
    <source>
        <dbReference type="ARBA" id="ARBA00008314"/>
    </source>
</evidence>
<dbReference type="GO" id="GO:0030048">
    <property type="term" value="P:actin filament-based movement"/>
    <property type="evidence" value="ECO:0007669"/>
    <property type="project" value="TreeGrafter"/>
</dbReference>
<dbReference type="Proteomes" id="UP000549394">
    <property type="component" value="Unassembled WGS sequence"/>
</dbReference>
<dbReference type="InterPro" id="IPR000048">
    <property type="entry name" value="IQ_motif_EF-hand-BS"/>
</dbReference>
<dbReference type="GO" id="GO:0005737">
    <property type="term" value="C:cytoplasm"/>
    <property type="evidence" value="ECO:0007669"/>
    <property type="project" value="TreeGrafter"/>
</dbReference>
<keyword evidence="3 7" id="KW-0067">ATP-binding</keyword>
<feature type="domain" description="TH1" evidence="9">
    <location>
        <begin position="853"/>
        <end position="1041"/>
    </location>
</feature>
<sequence length="1043" mass="120885">MDDGVSDMCLLEPVSVDSIIKNIRVRFGKDLIYTYIGNVVISINPYKFLPIYTRDVIFQYRSRNIYEIPPHIYAISDEAYRSMRDRNLDQCVIISGESGAGKTEASKLIMQYIAAVSGKGREVDEVKEQLLQSNPVLEAFGNAKTHRNDNSSRFGKYMDIEFDFKGDPVGGVITNYLLEKSRVARQSDGERNFHIFYQILSGAGTSFLKSLKLQRNPAHYHYLSSNSMTECLLTDKENFEITRKAMTTVGFNVNDIMSVFQLVAVVLKLGNLKLQHHTKIDGNEGCIIQKEEELQECAELLKCSCDRLKAALTQRTVETSSEKIRTDLSCTEAIYARDALCKAIYSRLFTWIVEKINDGIRTKRRGKKKSMGVLDIYGFENNGFEQFIINYCNEKLQQLFIELTLKEEQEEYIKEGIEWIQVQYFNNAVICSLIENHSQGILSLLDEECLRPGTVSDSTFLAKLNTNFANHDHYEARNCKKNQNDRSLPFDAFRLRHYAGNVTYYVDGFLEKNNDLLFRDLSKTMWLCKHPLTPILFPEGDPYKTSMRRPPTTSSQFKASINALVKDLQTKVPNYIRCIKPNDEKKSDVFDESLVRHQVNYLGLLENVQVKRAGYAFRQSYTQFLLRFKMLCPELWPTYNGKMEIGVRKLFSYLQFPEEEVAYGKTKVFIRNPSTLFSLEDLRAKKLHDLATLVQKVYKGWSLRKLFLKKKQSQILIASRWKCFFARMLLKQYKYEQRCKWAAEIIHKYFLGWQVRKQYGRKFRRIAGPKIAKFIKATLRYRFLTHVIQNLPTSSPADHRWPTSPKLFTKTSEQLRLLHHKWRCLKYRGMCDQKSRSRMREKVMASETFKDRKISYPNSVPHPFKGDYVRLKQNHKWKKMATRNDDLHLVFADIVSKVNRKNCKTVFQLLVISTSAVVILDQRTLVVKFRLPLKSIHSISLSPFADRIMILHVMKSQENGDSKHKKGDIMLVSDHVIEIVAKICLLVQDTTGRKPEVIISNQLQADFCGACVDLSFKTNDPEMMSGYIKLSRNNNKIEVTDGK</sequence>
<evidence type="ECO:0000313" key="11">
    <source>
        <dbReference type="Proteomes" id="UP000549394"/>
    </source>
</evidence>
<dbReference type="GO" id="GO:0005902">
    <property type="term" value="C:microvillus"/>
    <property type="evidence" value="ECO:0007669"/>
    <property type="project" value="TreeGrafter"/>
</dbReference>
<dbReference type="PROSITE" id="PS51757">
    <property type="entry name" value="TH1"/>
    <property type="match status" value="1"/>
</dbReference>
<keyword evidence="2 7" id="KW-0547">Nucleotide-binding</keyword>
<evidence type="ECO:0000256" key="2">
    <source>
        <dbReference type="ARBA" id="ARBA00022741"/>
    </source>
</evidence>
<dbReference type="InterPro" id="IPR010926">
    <property type="entry name" value="Myosin_TH1"/>
</dbReference>
<reference evidence="10 11" key="1">
    <citation type="submission" date="2020-08" db="EMBL/GenBank/DDBJ databases">
        <authorList>
            <person name="Hejnol A."/>
        </authorList>
    </citation>
    <scope>NUCLEOTIDE SEQUENCE [LARGE SCALE GENOMIC DNA]</scope>
</reference>
<evidence type="ECO:0000256" key="5">
    <source>
        <dbReference type="ARBA" id="ARBA00023175"/>
    </source>
</evidence>
<evidence type="ECO:0000256" key="3">
    <source>
        <dbReference type="ARBA" id="ARBA00022840"/>
    </source>
</evidence>
<dbReference type="Gene3D" id="1.20.5.190">
    <property type="match status" value="1"/>
</dbReference>
<dbReference type="Pfam" id="PF00063">
    <property type="entry name" value="Myosin_head"/>
    <property type="match status" value="1"/>
</dbReference>
<accession>A0A7I8VSF2</accession>
<proteinExistence type="inferred from homology"/>
<feature type="region of interest" description="Actin-binding" evidence="7">
    <location>
        <begin position="561"/>
        <end position="583"/>
    </location>
</feature>
<evidence type="ECO:0000313" key="10">
    <source>
        <dbReference type="EMBL" id="CAD5117530.1"/>
    </source>
</evidence>
<dbReference type="PANTHER" id="PTHR13140">
    <property type="entry name" value="MYOSIN"/>
    <property type="match status" value="1"/>
</dbReference>
<dbReference type="GO" id="GO:0005886">
    <property type="term" value="C:plasma membrane"/>
    <property type="evidence" value="ECO:0007669"/>
    <property type="project" value="TreeGrafter"/>
</dbReference>
<keyword evidence="5 7" id="KW-0505">Motor protein</keyword>
<dbReference type="InterPro" id="IPR036072">
    <property type="entry name" value="MYSc_Myo1"/>
</dbReference>
<evidence type="ECO:0000259" key="9">
    <source>
        <dbReference type="PROSITE" id="PS51757"/>
    </source>
</evidence>
<dbReference type="GO" id="GO:0006897">
    <property type="term" value="P:endocytosis"/>
    <property type="evidence" value="ECO:0007669"/>
    <property type="project" value="TreeGrafter"/>
</dbReference>
<dbReference type="Gene3D" id="3.40.850.10">
    <property type="entry name" value="Kinesin motor domain"/>
    <property type="match status" value="1"/>
</dbReference>
<dbReference type="InterPro" id="IPR036961">
    <property type="entry name" value="Kinesin_motor_dom_sf"/>
</dbReference>
<dbReference type="GO" id="GO:0000146">
    <property type="term" value="F:microfilament motor activity"/>
    <property type="evidence" value="ECO:0007669"/>
    <property type="project" value="TreeGrafter"/>
</dbReference>
<name>A0A7I8VSF2_9ANNE</name>
<dbReference type="SUPFAM" id="SSF52540">
    <property type="entry name" value="P-loop containing nucleoside triphosphate hydrolases"/>
    <property type="match status" value="1"/>
</dbReference>
<dbReference type="Gene3D" id="1.20.120.720">
    <property type="entry name" value="Myosin VI head, motor domain, U50 subdomain"/>
    <property type="match status" value="1"/>
</dbReference>
<dbReference type="EMBL" id="CAJFCJ010000007">
    <property type="protein sequence ID" value="CAD5117530.1"/>
    <property type="molecule type" value="Genomic_DNA"/>
</dbReference>
<dbReference type="PROSITE" id="PS51456">
    <property type="entry name" value="MYOSIN_MOTOR"/>
    <property type="match status" value="1"/>
</dbReference>
<dbReference type="OrthoDB" id="6108017at2759"/>
<dbReference type="FunFam" id="1.20.58.530:FF:000004">
    <property type="entry name" value="Unconventional myosin ID"/>
    <property type="match status" value="1"/>
</dbReference>
<dbReference type="GO" id="GO:0016459">
    <property type="term" value="C:myosin complex"/>
    <property type="evidence" value="ECO:0007669"/>
    <property type="project" value="UniProtKB-KW"/>
</dbReference>
<dbReference type="GO" id="GO:0051015">
    <property type="term" value="F:actin filament binding"/>
    <property type="evidence" value="ECO:0007669"/>
    <property type="project" value="TreeGrafter"/>
</dbReference>
<dbReference type="Gene3D" id="1.10.10.820">
    <property type="match status" value="1"/>
</dbReference>
<dbReference type="GO" id="GO:0005524">
    <property type="term" value="F:ATP binding"/>
    <property type="evidence" value="ECO:0007669"/>
    <property type="project" value="UniProtKB-UniRule"/>
</dbReference>
<dbReference type="Gene3D" id="6.20.240.20">
    <property type="match status" value="1"/>
</dbReference>
<dbReference type="PRINTS" id="PR00193">
    <property type="entry name" value="MYOSINHEAVY"/>
</dbReference>
<dbReference type="AlphaFoldDB" id="A0A7I8VSF2"/>
<evidence type="ECO:0000256" key="7">
    <source>
        <dbReference type="PROSITE-ProRule" id="PRU00782"/>
    </source>
</evidence>
<dbReference type="FunFam" id="1.10.10.820:FF:000001">
    <property type="entry name" value="Myosin heavy chain"/>
    <property type="match status" value="1"/>
</dbReference>
<dbReference type="CDD" id="cd01378">
    <property type="entry name" value="MYSc_Myo1"/>
    <property type="match status" value="1"/>
</dbReference>
<dbReference type="InterPro" id="IPR027417">
    <property type="entry name" value="P-loop_NTPase"/>
</dbReference>
<dbReference type="SMART" id="SM00015">
    <property type="entry name" value="IQ"/>
    <property type="match status" value="3"/>
</dbReference>
<comment type="similarity">
    <text evidence="1 7">Belongs to the TRAFAC class myosin-kinesin ATPase superfamily. Myosin family.</text>
</comment>
<keyword evidence="4 7" id="KW-0518">Myosin</keyword>
<feature type="binding site" evidence="7">
    <location>
        <begin position="96"/>
        <end position="103"/>
    </location>
    <ligand>
        <name>ATP</name>
        <dbReference type="ChEBI" id="CHEBI:30616"/>
    </ligand>
</feature>
<comment type="caution">
    <text evidence="10">The sequence shown here is derived from an EMBL/GenBank/DDBJ whole genome shotgun (WGS) entry which is preliminary data.</text>
</comment>
<dbReference type="GO" id="GO:0007015">
    <property type="term" value="P:actin filament organization"/>
    <property type="evidence" value="ECO:0007669"/>
    <property type="project" value="TreeGrafter"/>
</dbReference>
<protein>
    <submittedName>
        <fullName evidence="10">DgyrCDS6295</fullName>
    </submittedName>
</protein>